<dbReference type="OrthoDB" id="9800974at2"/>
<dbReference type="RefSeq" id="WP_083406314.1">
    <property type="nucleotide sequence ID" value="NZ_LT629971.1"/>
</dbReference>
<dbReference type="STRING" id="370526.SAMN04489835_1089"/>
<dbReference type="EMBL" id="LT629971">
    <property type="protein sequence ID" value="SEH53354.1"/>
    <property type="molecule type" value="Genomic_DNA"/>
</dbReference>
<gene>
    <name evidence="1" type="ORF">SAMN04489835_1089</name>
</gene>
<dbReference type="AlphaFoldDB" id="A0A1H6J396"/>
<name>A0A1H6J396_MYCRU</name>
<evidence type="ECO:0000313" key="2">
    <source>
        <dbReference type="Proteomes" id="UP000182915"/>
    </source>
</evidence>
<dbReference type="SUPFAM" id="SSF51445">
    <property type="entry name" value="(Trans)glycosidases"/>
    <property type="match status" value="1"/>
</dbReference>
<reference evidence="2" key="1">
    <citation type="submission" date="2016-10" db="EMBL/GenBank/DDBJ databases">
        <authorList>
            <person name="Varghese N."/>
            <person name="Submissions S."/>
        </authorList>
    </citation>
    <scope>NUCLEOTIDE SEQUENCE [LARGE SCALE GENOMIC DNA]</scope>
    <source>
        <strain evidence="2">DSM 45405</strain>
    </source>
</reference>
<protein>
    <recommendedName>
        <fullName evidence="3">Agarase</fullName>
    </recommendedName>
</protein>
<sequence>MFAVARSDRWHFVSPDGASFLSIGVVHADDTNLRYRHNIGIFTARYGGSRQRWLSEGLVPEMTSWGFNTLGWTSEYVSGSGLATEADVVDLGHSAGLPADDVAALGIPYTLSMRIAEIEQWNGHPAYRDPRTPAFAQWCDHLARTVCRPDDPNLLGYFLVDVPCWDRHPSGAGWPPDELASIADAYYRTATGAIRRHDPHHLILGDRYGTRRGVPDAVLDAMAPYVDVLSVQTFPGPDPRRLDAALKLIERWHHRTRLPVLIADTGNWCPTTMSPDRTGSFRDQRERGAGYVASAEEFTARPWCLGWHWCSWLENPHRGFGLKDPWDEPYRELTDLVTETNHRLRGAACRTNARRRASR</sequence>
<organism evidence="1 2">
    <name type="scientific">Mycolicibacterium rutilum</name>
    <name type="common">Mycobacterium rutilum</name>
    <dbReference type="NCBI Taxonomy" id="370526"/>
    <lineage>
        <taxon>Bacteria</taxon>
        <taxon>Bacillati</taxon>
        <taxon>Actinomycetota</taxon>
        <taxon>Actinomycetes</taxon>
        <taxon>Mycobacteriales</taxon>
        <taxon>Mycobacteriaceae</taxon>
        <taxon>Mycolicibacterium</taxon>
    </lineage>
</organism>
<evidence type="ECO:0000313" key="1">
    <source>
        <dbReference type="EMBL" id="SEH53354.1"/>
    </source>
</evidence>
<keyword evidence="2" id="KW-1185">Reference proteome</keyword>
<evidence type="ECO:0008006" key="3">
    <source>
        <dbReference type="Google" id="ProtNLM"/>
    </source>
</evidence>
<accession>A0A1H6J396</accession>
<proteinExistence type="predicted"/>
<dbReference type="InterPro" id="IPR017853">
    <property type="entry name" value="GH"/>
</dbReference>
<dbReference type="Gene3D" id="3.20.20.80">
    <property type="entry name" value="Glycosidases"/>
    <property type="match status" value="2"/>
</dbReference>
<dbReference type="Proteomes" id="UP000182915">
    <property type="component" value="Chromosome I"/>
</dbReference>